<gene>
    <name evidence="1" type="ORF">GCM10011409_22930</name>
</gene>
<accession>A0A9W5X5L8</accession>
<keyword evidence="2" id="KW-1185">Reference proteome</keyword>
<reference evidence="1" key="1">
    <citation type="journal article" date="2014" name="Int. J. Syst. Evol. Microbiol.">
        <title>Complete genome sequence of Corynebacterium casei LMG S-19264T (=DSM 44701T), isolated from a smear-ripened cheese.</title>
        <authorList>
            <consortium name="US DOE Joint Genome Institute (JGI-PGF)"/>
            <person name="Walter F."/>
            <person name="Albersmeier A."/>
            <person name="Kalinowski J."/>
            <person name="Ruckert C."/>
        </authorList>
    </citation>
    <scope>NUCLEOTIDE SEQUENCE</scope>
    <source>
        <strain evidence="1">CGMCC 1.15454</strain>
    </source>
</reference>
<dbReference type="Gene3D" id="3.40.50.1820">
    <property type="entry name" value="alpha/beta hydrolase"/>
    <property type="match status" value="1"/>
</dbReference>
<evidence type="ECO:0000313" key="2">
    <source>
        <dbReference type="Proteomes" id="UP000621492"/>
    </source>
</evidence>
<evidence type="ECO:0000313" key="1">
    <source>
        <dbReference type="EMBL" id="GGB44746.1"/>
    </source>
</evidence>
<protein>
    <recommendedName>
        <fullName evidence="3">Alpha/beta hydrolase</fullName>
    </recommendedName>
</protein>
<name>A0A9W5X5L8_9BACI</name>
<dbReference type="PIRSF" id="PIRSF033634">
    <property type="entry name" value="UCP033634"/>
    <property type="match status" value="1"/>
</dbReference>
<dbReference type="Proteomes" id="UP000621492">
    <property type="component" value="Unassembled WGS sequence"/>
</dbReference>
<sequence length="217" mass="24653">MKISQKKMPVKNREITYTHIETGSRTICFMLSGAGYTYDKPLFYYSTMAMLQNKIDVVHIHYAYGQDLFKHPLNDISEAIIADVKPIVFEVLKNNDYNNTVFLGKSLGTIPITMEFMKRKDFSASTMILLTPLLKYDVILDAIGGSNHQGLLVIGDKDPHYNANQLAQLRHSNFIIETVKGANHSLDIEELDTENSILSLSKVMGKIQEVIRMVHER</sequence>
<reference evidence="1" key="2">
    <citation type="submission" date="2020-09" db="EMBL/GenBank/DDBJ databases">
        <authorList>
            <person name="Sun Q."/>
            <person name="Zhou Y."/>
        </authorList>
    </citation>
    <scope>NUCLEOTIDE SEQUENCE</scope>
    <source>
        <strain evidence="1">CGMCC 1.15454</strain>
    </source>
</reference>
<proteinExistence type="predicted"/>
<dbReference type="EMBL" id="BMJD01000016">
    <property type="protein sequence ID" value="GGB44746.1"/>
    <property type="molecule type" value="Genomic_DNA"/>
</dbReference>
<dbReference type="InterPro" id="IPR017018">
    <property type="entry name" value="UCP033634"/>
</dbReference>
<organism evidence="1 2">
    <name type="scientific">Lentibacillus populi</name>
    <dbReference type="NCBI Taxonomy" id="1827502"/>
    <lineage>
        <taxon>Bacteria</taxon>
        <taxon>Bacillati</taxon>
        <taxon>Bacillota</taxon>
        <taxon>Bacilli</taxon>
        <taxon>Bacillales</taxon>
        <taxon>Bacillaceae</taxon>
        <taxon>Lentibacillus</taxon>
    </lineage>
</organism>
<dbReference type="InterPro" id="IPR029058">
    <property type="entry name" value="AB_hydrolase_fold"/>
</dbReference>
<dbReference type="SUPFAM" id="SSF53474">
    <property type="entry name" value="alpha/beta-Hydrolases"/>
    <property type="match status" value="1"/>
</dbReference>
<evidence type="ECO:0008006" key="3">
    <source>
        <dbReference type="Google" id="ProtNLM"/>
    </source>
</evidence>
<dbReference type="AlphaFoldDB" id="A0A9W5X5L8"/>
<comment type="caution">
    <text evidence="1">The sequence shown here is derived from an EMBL/GenBank/DDBJ whole genome shotgun (WGS) entry which is preliminary data.</text>
</comment>